<dbReference type="EMBL" id="OBMI01000003">
    <property type="protein sequence ID" value="SOB88148.1"/>
    <property type="molecule type" value="Genomic_DNA"/>
</dbReference>
<comment type="catalytic activity">
    <reaction evidence="9 10">
        <text>L-threonyl-[protein] + FAD = FMN-L-threonyl-[protein] + AMP + H(+)</text>
        <dbReference type="Rhea" id="RHEA:36847"/>
        <dbReference type="Rhea" id="RHEA-COMP:11060"/>
        <dbReference type="Rhea" id="RHEA-COMP:11061"/>
        <dbReference type="ChEBI" id="CHEBI:15378"/>
        <dbReference type="ChEBI" id="CHEBI:30013"/>
        <dbReference type="ChEBI" id="CHEBI:57692"/>
        <dbReference type="ChEBI" id="CHEBI:74257"/>
        <dbReference type="ChEBI" id="CHEBI:456215"/>
        <dbReference type="EC" id="2.7.1.180"/>
    </reaction>
</comment>
<evidence type="ECO:0000256" key="5">
    <source>
        <dbReference type="ARBA" id="ARBA00022723"/>
    </source>
</evidence>
<dbReference type="Pfam" id="PF02424">
    <property type="entry name" value="ApbE"/>
    <property type="match status" value="1"/>
</dbReference>
<dbReference type="AlphaFoldDB" id="A0A285R308"/>
<proteinExistence type="inferred from homology"/>
<evidence type="ECO:0000256" key="1">
    <source>
        <dbReference type="ARBA" id="ARBA00011955"/>
    </source>
</evidence>
<evidence type="ECO:0000256" key="8">
    <source>
        <dbReference type="ARBA" id="ARBA00031306"/>
    </source>
</evidence>
<reference evidence="12 13" key="1">
    <citation type="submission" date="2017-07" db="EMBL/GenBank/DDBJ databases">
        <authorList>
            <person name="Sun Z.S."/>
            <person name="Albrecht U."/>
            <person name="Echele G."/>
            <person name="Lee C.C."/>
        </authorList>
    </citation>
    <scope>NUCLEOTIDE SEQUENCE [LARGE SCALE GENOMIC DNA]</scope>
    <source>
        <strain evidence="12 13">CGMCC 1.12672</strain>
    </source>
</reference>
<keyword evidence="12" id="KW-0449">Lipoprotein</keyword>
<feature type="binding site" evidence="11">
    <location>
        <position position="269"/>
    </location>
    <ligand>
        <name>Mg(2+)</name>
        <dbReference type="ChEBI" id="CHEBI:18420"/>
    </ligand>
</feature>
<dbReference type="PANTHER" id="PTHR30040">
    <property type="entry name" value="THIAMINE BIOSYNTHESIS LIPOPROTEIN APBE"/>
    <property type="match status" value="1"/>
</dbReference>
<dbReference type="InterPro" id="IPR024932">
    <property type="entry name" value="ApbE"/>
</dbReference>
<evidence type="ECO:0000256" key="6">
    <source>
        <dbReference type="ARBA" id="ARBA00022827"/>
    </source>
</evidence>
<sequence>MPEIIDPAAFAGLDPSKPIVALEGETMGTTWRVLYVGPDAPDGVQLAIKALLATLDDQLSHWNPASRLCAFNRAPAGSWITLPHHLASVMDTALRVAAVSNGAFDPSIGALVDLWGFGPPGPKPTPDDAAISEALAVSGWRRLRWDPAARRLRQPGGLSLDLSGIAKGYAADAIADLLGARGLVHALVEVGGELVGRGVQPDGSPWWVDLESPPGLNVEPIRAALHGIAVATSGNYVRGAHSIDPRNGRPSDNNVASVSVLAETAMLADALATAWTIAFPNDDFRDMNVAARIITHADSGAVEHLTPAMARMLCM</sequence>
<dbReference type="Proteomes" id="UP000219494">
    <property type="component" value="Unassembled WGS sequence"/>
</dbReference>
<accession>A0A285R308</accession>
<protein>
    <recommendedName>
        <fullName evidence="2 10">FAD:protein FMN transferase</fullName>
        <ecNumber evidence="1 10">2.7.1.180</ecNumber>
    </recommendedName>
    <alternativeName>
        <fullName evidence="8 10">Flavin transferase</fullName>
    </alternativeName>
</protein>
<evidence type="ECO:0000313" key="12">
    <source>
        <dbReference type="EMBL" id="SOB88148.1"/>
    </source>
</evidence>
<evidence type="ECO:0000256" key="10">
    <source>
        <dbReference type="PIRNR" id="PIRNR006268"/>
    </source>
</evidence>
<dbReference type="SUPFAM" id="SSF143631">
    <property type="entry name" value="ApbE-like"/>
    <property type="match status" value="1"/>
</dbReference>
<dbReference type="PANTHER" id="PTHR30040:SF2">
    <property type="entry name" value="FAD:PROTEIN FMN TRANSFERASE"/>
    <property type="match status" value="1"/>
</dbReference>
<dbReference type="Gene3D" id="3.10.520.10">
    <property type="entry name" value="ApbE-like domains"/>
    <property type="match status" value="1"/>
</dbReference>
<keyword evidence="7 10" id="KW-0460">Magnesium</keyword>
<dbReference type="GO" id="GO:0046872">
    <property type="term" value="F:metal ion binding"/>
    <property type="evidence" value="ECO:0007669"/>
    <property type="project" value="UniProtKB-UniRule"/>
</dbReference>
<organism evidence="12 13">
    <name type="scientific">Sphingomonas guangdongensis</name>
    <dbReference type="NCBI Taxonomy" id="1141890"/>
    <lineage>
        <taxon>Bacteria</taxon>
        <taxon>Pseudomonadati</taxon>
        <taxon>Pseudomonadota</taxon>
        <taxon>Alphaproteobacteria</taxon>
        <taxon>Sphingomonadales</taxon>
        <taxon>Sphingomonadaceae</taxon>
        <taxon>Sphingomonas</taxon>
    </lineage>
</organism>
<feature type="binding site" evidence="11">
    <location>
        <position position="164"/>
    </location>
    <ligand>
        <name>Mg(2+)</name>
        <dbReference type="ChEBI" id="CHEBI:18420"/>
    </ligand>
</feature>
<name>A0A285R308_9SPHN</name>
<evidence type="ECO:0000256" key="7">
    <source>
        <dbReference type="ARBA" id="ARBA00022842"/>
    </source>
</evidence>
<keyword evidence="13" id="KW-1185">Reference proteome</keyword>
<evidence type="ECO:0000256" key="9">
    <source>
        <dbReference type="ARBA" id="ARBA00048540"/>
    </source>
</evidence>
<keyword evidence="3 10" id="KW-0285">Flavoprotein</keyword>
<dbReference type="GO" id="GO:0016740">
    <property type="term" value="F:transferase activity"/>
    <property type="evidence" value="ECO:0007669"/>
    <property type="project" value="UniProtKB-UniRule"/>
</dbReference>
<evidence type="ECO:0000256" key="2">
    <source>
        <dbReference type="ARBA" id="ARBA00016337"/>
    </source>
</evidence>
<dbReference type="InterPro" id="IPR003374">
    <property type="entry name" value="ApbE-like_sf"/>
</dbReference>
<keyword evidence="6 10" id="KW-0274">FAD</keyword>
<dbReference type="EC" id="2.7.1.180" evidence="1 10"/>
<evidence type="ECO:0000256" key="11">
    <source>
        <dbReference type="PIRSR" id="PIRSR006268-2"/>
    </source>
</evidence>
<keyword evidence="4 10" id="KW-0808">Transferase</keyword>
<comment type="similarity">
    <text evidence="10">Belongs to the ApbE family.</text>
</comment>
<dbReference type="PIRSF" id="PIRSF006268">
    <property type="entry name" value="ApbE"/>
    <property type="match status" value="1"/>
</dbReference>
<keyword evidence="5 10" id="KW-0479">Metal-binding</keyword>
<feature type="binding site" evidence="11">
    <location>
        <position position="273"/>
    </location>
    <ligand>
        <name>Mg(2+)</name>
        <dbReference type="ChEBI" id="CHEBI:18420"/>
    </ligand>
</feature>
<gene>
    <name evidence="12" type="ORF">SAMN06297144_3291</name>
</gene>
<evidence type="ECO:0000313" key="13">
    <source>
        <dbReference type="Proteomes" id="UP000219494"/>
    </source>
</evidence>
<comment type="cofactor">
    <cofactor evidence="11">
        <name>Mg(2+)</name>
        <dbReference type="ChEBI" id="CHEBI:18420"/>
    </cofactor>
    <cofactor evidence="11">
        <name>Mn(2+)</name>
        <dbReference type="ChEBI" id="CHEBI:29035"/>
    </cofactor>
    <text evidence="11">Magnesium. Can also use manganese.</text>
</comment>
<evidence type="ECO:0000256" key="4">
    <source>
        <dbReference type="ARBA" id="ARBA00022679"/>
    </source>
</evidence>
<evidence type="ECO:0000256" key="3">
    <source>
        <dbReference type="ARBA" id="ARBA00022630"/>
    </source>
</evidence>